<dbReference type="EMBL" id="JMTM01000017">
    <property type="protein sequence ID" value="OAZ04723.1"/>
    <property type="molecule type" value="Genomic_DNA"/>
</dbReference>
<dbReference type="Gene3D" id="3.30.70.260">
    <property type="match status" value="1"/>
</dbReference>
<evidence type="ECO:0000313" key="1">
    <source>
        <dbReference type="EMBL" id="OAZ04723.1"/>
    </source>
</evidence>
<dbReference type="PATRIC" id="fig|29536.5.peg.595"/>
<keyword evidence="2" id="KW-1185">Reference proteome</keyword>
<dbReference type="AlphaFoldDB" id="A0A199XSJ8"/>
<accession>A0A199XSJ8</accession>
<evidence type="ECO:0008006" key="3">
    <source>
        <dbReference type="Google" id="ProtNLM"/>
    </source>
</evidence>
<dbReference type="Pfam" id="PF04359">
    <property type="entry name" value="DUF493"/>
    <property type="match status" value="1"/>
</dbReference>
<comment type="caution">
    <text evidence="1">The sequence shown here is derived from an EMBL/GenBank/DDBJ whole genome shotgun (WGS) entry which is preliminary data.</text>
</comment>
<dbReference type="InterPro" id="IPR027471">
    <property type="entry name" value="YbeD-like_sf"/>
</dbReference>
<dbReference type="Proteomes" id="UP000093807">
    <property type="component" value="Unassembled WGS sequence"/>
</dbReference>
<sequence length="108" mass="12338">MYICVYFKLVMDKDKEKETAAFYERLQVELDNSNTWPAEYLFKFIVPSVEGNVKKVEEAFNCMGAVIKTTKSKTGKFTSVSVDVTMKSSQEIIEKYQELSTIEGIVSL</sequence>
<protein>
    <recommendedName>
        <fullName evidence="3">DUF493 domain-containing protein</fullName>
    </recommendedName>
</protein>
<reference evidence="1 2" key="1">
    <citation type="submission" date="2016-06" db="EMBL/GenBank/DDBJ databases">
        <title>Draft genome sequence of Flavobacterium succinicans strain DD5b.</title>
        <authorList>
            <person name="Poehlein A."/>
            <person name="Daniel R."/>
            <person name="Simeonova D.D."/>
        </authorList>
    </citation>
    <scope>NUCLEOTIDE SEQUENCE [LARGE SCALE GENOMIC DNA]</scope>
    <source>
        <strain evidence="1 2">DD5b</strain>
    </source>
</reference>
<name>A0A199XSJ8_9FLAO</name>
<evidence type="ECO:0000313" key="2">
    <source>
        <dbReference type="Proteomes" id="UP000093807"/>
    </source>
</evidence>
<dbReference type="InterPro" id="IPR007454">
    <property type="entry name" value="UPF0250_YbeD-like"/>
</dbReference>
<proteinExistence type="predicted"/>
<dbReference type="SUPFAM" id="SSF117991">
    <property type="entry name" value="YbeD/HP0495-like"/>
    <property type="match status" value="1"/>
</dbReference>
<organism evidence="1 2">
    <name type="scientific">Flavobacterium succinicans</name>
    <dbReference type="NCBI Taxonomy" id="29536"/>
    <lineage>
        <taxon>Bacteria</taxon>
        <taxon>Pseudomonadati</taxon>
        <taxon>Bacteroidota</taxon>
        <taxon>Flavobacteriia</taxon>
        <taxon>Flavobacteriales</taxon>
        <taxon>Flavobacteriaceae</taxon>
        <taxon>Flavobacterium</taxon>
    </lineage>
</organism>
<gene>
    <name evidence="1" type="ORF">FLB_05710</name>
</gene>